<evidence type="ECO:0000313" key="2">
    <source>
        <dbReference type="Proteomes" id="UP001054837"/>
    </source>
</evidence>
<protein>
    <submittedName>
        <fullName evidence="1">Uncharacterized protein</fullName>
    </submittedName>
</protein>
<comment type="caution">
    <text evidence="1">The sequence shown here is derived from an EMBL/GenBank/DDBJ whole genome shotgun (WGS) entry which is preliminary data.</text>
</comment>
<dbReference type="AlphaFoldDB" id="A0AAV4SCN3"/>
<keyword evidence="2" id="KW-1185">Reference proteome</keyword>
<accession>A0AAV4SCN3</accession>
<proteinExistence type="predicted"/>
<reference evidence="1 2" key="1">
    <citation type="submission" date="2021-06" db="EMBL/GenBank/DDBJ databases">
        <title>Caerostris darwini draft genome.</title>
        <authorList>
            <person name="Kono N."/>
            <person name="Arakawa K."/>
        </authorList>
    </citation>
    <scope>NUCLEOTIDE SEQUENCE [LARGE SCALE GENOMIC DNA]</scope>
</reference>
<gene>
    <name evidence="1" type="ORF">CDAR_175491</name>
</gene>
<organism evidence="1 2">
    <name type="scientific">Caerostris darwini</name>
    <dbReference type="NCBI Taxonomy" id="1538125"/>
    <lineage>
        <taxon>Eukaryota</taxon>
        <taxon>Metazoa</taxon>
        <taxon>Ecdysozoa</taxon>
        <taxon>Arthropoda</taxon>
        <taxon>Chelicerata</taxon>
        <taxon>Arachnida</taxon>
        <taxon>Araneae</taxon>
        <taxon>Araneomorphae</taxon>
        <taxon>Entelegynae</taxon>
        <taxon>Araneoidea</taxon>
        <taxon>Araneidae</taxon>
        <taxon>Caerostris</taxon>
    </lineage>
</organism>
<sequence>MNRSCSLPAINSMFKTKGVVKFFSRIKSLDSESSSSLESMNFSKERKTYSVFETTDDDRKTPRQVSKLHLHPKARFSTKLPPHAQKPETWKQRFRRVFHGITE</sequence>
<dbReference type="Proteomes" id="UP001054837">
    <property type="component" value="Unassembled WGS sequence"/>
</dbReference>
<dbReference type="EMBL" id="BPLQ01007620">
    <property type="protein sequence ID" value="GIY31237.1"/>
    <property type="molecule type" value="Genomic_DNA"/>
</dbReference>
<name>A0AAV4SCN3_9ARAC</name>
<evidence type="ECO:0000313" key="1">
    <source>
        <dbReference type="EMBL" id="GIY31237.1"/>
    </source>
</evidence>